<dbReference type="Proteomes" id="UP000594638">
    <property type="component" value="Unassembled WGS sequence"/>
</dbReference>
<dbReference type="InterPro" id="IPR011011">
    <property type="entry name" value="Znf_FYVE_PHD"/>
</dbReference>
<dbReference type="PANTHER" id="PTHR47177:SF4">
    <property type="entry name" value="OS06G0283200 PROTEIN"/>
    <property type="match status" value="1"/>
</dbReference>
<feature type="domain" description="PHD-type" evidence="6">
    <location>
        <begin position="149"/>
        <end position="198"/>
    </location>
</feature>
<feature type="domain" description="RING-type" evidence="7">
    <location>
        <begin position="57"/>
        <end position="103"/>
    </location>
</feature>
<dbReference type="InterPro" id="IPR001965">
    <property type="entry name" value="Znf_PHD"/>
</dbReference>
<dbReference type="SUPFAM" id="SSF57850">
    <property type="entry name" value="RING/U-box"/>
    <property type="match status" value="1"/>
</dbReference>
<evidence type="ECO:0000256" key="3">
    <source>
        <dbReference type="ARBA" id="ARBA00022833"/>
    </source>
</evidence>
<evidence type="ECO:0000313" key="8">
    <source>
        <dbReference type="EMBL" id="CAA2971300.1"/>
    </source>
</evidence>
<sequence>MAMEPESEQSPKNSPNKRLKTLTPTLDDCPPHQSPPSLTSKGKSKIEEDEIESTDCCGICLSESGGDCNTSVSRGCIDSCSHYFCFVCIIEWAKVESKCPLCKRRFSTIRLPPRPPIFPSERVVQVPVRDQVYHHFGNTTVGPSDPYSQVKCSVCNCSTDESLLLLCDLCDSASHTYCVGLGATVPDGDWFCQDCKLLRDEQAENEMNTDPGNQISSGPVLKIQSQDERVCIFDIVREPCSTVIQRTRKVSSDPRHLPPPSSTADEISMIGKKHSQSSRRQESSAQQTIKSNARTLRHCRNVHDRIRVLRKNWNRFRSGALTFSSSRGDGSISSLEPVTSRSLNQPHSSSCLNQQSSVESGSAVVQVDNSRAYVIDKAWEMMEIAKTIRQGREKSIVVFKDSKYPIKKPDALKKADSMSFRHLPPKSQQSGYNELASSKSIWTSGPYKVIETNQEKLPVEKSFSRSAPSISSVVSEPLASNIWHVKEIDHTSSSGSKPRCSKDKNEVGYGCVDRNADKGYDAKSEIWCVKEVDHKSSSCSKPRCTKEKNGVGNSFVDRKANKASDAKIEILSLVKLNLKLQTKDEKLEVDAYKEVARLATHSILAACGLEQPKPEFCSLPGSICSHPDEVRQCQRSTLMPNSCRKCFFEFVKDVVSTILLQKKKIAKNS</sequence>
<keyword evidence="2 4" id="KW-0863">Zinc-finger</keyword>
<name>A0A8S0QY99_OLEEU</name>
<dbReference type="SUPFAM" id="SSF57903">
    <property type="entry name" value="FYVE/PHD zinc finger"/>
    <property type="match status" value="1"/>
</dbReference>
<feature type="region of interest" description="Disordered" evidence="5">
    <location>
        <begin position="247"/>
        <end position="292"/>
    </location>
</feature>
<proteinExistence type="predicted"/>
<dbReference type="PANTHER" id="PTHR47177">
    <property type="entry name" value="F18C1.6 PROTEIN"/>
    <property type="match status" value="1"/>
</dbReference>
<accession>A0A8S0QY99</accession>
<dbReference type="EMBL" id="CACTIH010002005">
    <property type="protein sequence ID" value="CAA2971300.1"/>
    <property type="molecule type" value="Genomic_DNA"/>
</dbReference>
<dbReference type="OrthoDB" id="365379at2759"/>
<dbReference type="Pfam" id="PF00628">
    <property type="entry name" value="PHD"/>
    <property type="match status" value="1"/>
</dbReference>
<evidence type="ECO:0000256" key="2">
    <source>
        <dbReference type="ARBA" id="ARBA00022771"/>
    </source>
</evidence>
<dbReference type="PROSITE" id="PS50089">
    <property type="entry name" value="ZF_RING_2"/>
    <property type="match status" value="1"/>
</dbReference>
<dbReference type="InterPro" id="IPR018957">
    <property type="entry name" value="Znf_C3HC4_RING-type"/>
</dbReference>
<dbReference type="SMART" id="SM00249">
    <property type="entry name" value="PHD"/>
    <property type="match status" value="1"/>
</dbReference>
<dbReference type="InterPro" id="IPR001841">
    <property type="entry name" value="Znf_RING"/>
</dbReference>
<comment type="caution">
    <text evidence="8">The sequence shown here is derived from an EMBL/GenBank/DDBJ whole genome shotgun (WGS) entry which is preliminary data.</text>
</comment>
<dbReference type="InterPro" id="IPR019787">
    <property type="entry name" value="Znf_PHD-finger"/>
</dbReference>
<evidence type="ECO:0000256" key="5">
    <source>
        <dbReference type="SAM" id="MobiDB-lite"/>
    </source>
</evidence>
<feature type="compositionally biased region" description="Polar residues" evidence="5">
    <location>
        <begin position="336"/>
        <end position="355"/>
    </location>
</feature>
<feature type="compositionally biased region" description="Low complexity" evidence="5">
    <location>
        <begin position="325"/>
        <end position="334"/>
    </location>
</feature>
<reference evidence="8 9" key="1">
    <citation type="submission" date="2019-12" db="EMBL/GenBank/DDBJ databases">
        <authorList>
            <person name="Alioto T."/>
            <person name="Alioto T."/>
            <person name="Gomez Garrido J."/>
        </authorList>
    </citation>
    <scope>NUCLEOTIDE SEQUENCE [LARGE SCALE GENOMIC DNA]</scope>
</reference>
<keyword evidence="3" id="KW-0862">Zinc</keyword>
<evidence type="ECO:0000259" key="6">
    <source>
        <dbReference type="PROSITE" id="PS50016"/>
    </source>
</evidence>
<feature type="region of interest" description="Disordered" evidence="5">
    <location>
        <begin position="325"/>
        <end position="355"/>
    </location>
</feature>
<dbReference type="PROSITE" id="PS50016">
    <property type="entry name" value="ZF_PHD_2"/>
    <property type="match status" value="1"/>
</dbReference>
<dbReference type="Pfam" id="PF00097">
    <property type="entry name" value="zf-C3HC4"/>
    <property type="match status" value="1"/>
</dbReference>
<protein>
    <submittedName>
        <fullName evidence="8">PHD and RING finger domain-containing -like</fullName>
    </submittedName>
</protein>
<gene>
    <name evidence="8" type="ORF">OLEA9_A027803</name>
</gene>
<dbReference type="Gene3D" id="3.30.40.10">
    <property type="entry name" value="Zinc/RING finger domain, C3HC4 (zinc finger)"/>
    <property type="match status" value="2"/>
</dbReference>
<dbReference type="InterPro" id="IPR013083">
    <property type="entry name" value="Znf_RING/FYVE/PHD"/>
</dbReference>
<evidence type="ECO:0000313" key="9">
    <source>
        <dbReference type="Proteomes" id="UP000594638"/>
    </source>
</evidence>
<evidence type="ECO:0000259" key="7">
    <source>
        <dbReference type="PROSITE" id="PS50089"/>
    </source>
</evidence>
<dbReference type="SMART" id="SM00184">
    <property type="entry name" value="RING"/>
    <property type="match status" value="2"/>
</dbReference>
<dbReference type="PROSITE" id="PS00518">
    <property type="entry name" value="ZF_RING_1"/>
    <property type="match status" value="1"/>
</dbReference>
<evidence type="ECO:0000256" key="1">
    <source>
        <dbReference type="ARBA" id="ARBA00022723"/>
    </source>
</evidence>
<keyword evidence="9" id="KW-1185">Reference proteome</keyword>
<dbReference type="GO" id="GO:0008270">
    <property type="term" value="F:zinc ion binding"/>
    <property type="evidence" value="ECO:0007669"/>
    <property type="project" value="UniProtKB-KW"/>
</dbReference>
<dbReference type="InterPro" id="IPR017907">
    <property type="entry name" value="Znf_RING_CS"/>
</dbReference>
<feature type="region of interest" description="Disordered" evidence="5">
    <location>
        <begin position="1"/>
        <end position="45"/>
    </location>
</feature>
<dbReference type="Gramene" id="OE9A027803T2">
    <property type="protein sequence ID" value="OE9A027803C2"/>
    <property type="gene ID" value="OE9A027803"/>
</dbReference>
<keyword evidence="1" id="KW-0479">Metal-binding</keyword>
<dbReference type="AlphaFoldDB" id="A0A8S0QY99"/>
<evidence type="ECO:0000256" key="4">
    <source>
        <dbReference type="PROSITE-ProRule" id="PRU00175"/>
    </source>
</evidence>
<organism evidence="8 9">
    <name type="scientific">Olea europaea subsp. europaea</name>
    <dbReference type="NCBI Taxonomy" id="158383"/>
    <lineage>
        <taxon>Eukaryota</taxon>
        <taxon>Viridiplantae</taxon>
        <taxon>Streptophyta</taxon>
        <taxon>Embryophyta</taxon>
        <taxon>Tracheophyta</taxon>
        <taxon>Spermatophyta</taxon>
        <taxon>Magnoliopsida</taxon>
        <taxon>eudicotyledons</taxon>
        <taxon>Gunneridae</taxon>
        <taxon>Pentapetalae</taxon>
        <taxon>asterids</taxon>
        <taxon>lamiids</taxon>
        <taxon>Lamiales</taxon>
        <taxon>Oleaceae</taxon>
        <taxon>Oleeae</taxon>
        <taxon>Olea</taxon>
    </lineage>
</organism>